<keyword evidence="4 7" id="KW-0067">ATP-binding</keyword>
<accession>A0ABW7Y1V8</accession>
<organism evidence="7 8">
    <name type="scientific">Streptomyces cellulosae</name>
    <dbReference type="NCBI Taxonomy" id="1968"/>
    <lineage>
        <taxon>Bacteria</taxon>
        <taxon>Bacillati</taxon>
        <taxon>Actinomycetota</taxon>
        <taxon>Actinomycetes</taxon>
        <taxon>Kitasatosporales</taxon>
        <taxon>Streptomycetaceae</taxon>
        <taxon>Streptomyces</taxon>
    </lineage>
</organism>
<dbReference type="PROSITE" id="PS00211">
    <property type="entry name" value="ABC_TRANSPORTER_1"/>
    <property type="match status" value="1"/>
</dbReference>
<evidence type="ECO:0000256" key="3">
    <source>
        <dbReference type="ARBA" id="ARBA00022741"/>
    </source>
</evidence>
<dbReference type="InterPro" id="IPR027417">
    <property type="entry name" value="P-loop_NTPase"/>
</dbReference>
<gene>
    <name evidence="7" type="ORF">ACIA8P_16945</name>
</gene>
<keyword evidence="2" id="KW-0677">Repeat</keyword>
<dbReference type="RefSeq" id="WP_398657069.1">
    <property type="nucleotide sequence ID" value="NZ_JBITDC010000005.1"/>
</dbReference>
<sequence length="535" mass="56751">MTATKSASDRAITARLRGVHKSYGPVRVLDLPELDLYAGQVIGVVGENGAGKSTLMGTLAGSVHRDGGEILIDGEPLVAGSTEAAGHVGVALVSQEFPLVGQLSVAENLLLGRRPRKSKRRFLVDRAAQRAEAEAMLREIGLSAEAIPVGREVRTLPVPTRQLIEIAKAWGREPKLLILDEPTSSLGPVEAEMVLGLARQLAERGGTVLFIGHRLDEVRDISDRVLVLRNGRLVADLEPAQATEERLIREMVGGEVTQGEPKPPAASQVLLHVEGLTADGLGPVDLEVREGEILGVAGLMGSGRSRLVHTIAGAQPSTGGLMRLGGEPYRPRGAGDGVAAGIALIPEDRKEQSLVLFASIRSNVVVSVLKRISTRGLLGPGRERAEARKITENVNVRMQSVEQPIGSLSGGNQQRAIFGRAFAAEPRLLLLDEPTRGVDVGAKAEIYKLIDRAAEQGMALVVASSELEELLWICHRIAVMNHGRVITVLDRADATKERIMTAAAGTSPLNQATPGQTKPGQTTPGQEQLTNGATA</sequence>
<feature type="domain" description="ABC transporter" evidence="6">
    <location>
        <begin position="14"/>
        <end position="255"/>
    </location>
</feature>
<dbReference type="Proteomes" id="UP001612415">
    <property type="component" value="Unassembled WGS sequence"/>
</dbReference>
<evidence type="ECO:0000256" key="1">
    <source>
        <dbReference type="ARBA" id="ARBA00022448"/>
    </source>
</evidence>
<dbReference type="InterPro" id="IPR050107">
    <property type="entry name" value="ABC_carbohydrate_import_ATPase"/>
</dbReference>
<dbReference type="InterPro" id="IPR017871">
    <property type="entry name" value="ABC_transporter-like_CS"/>
</dbReference>
<keyword evidence="1" id="KW-0813">Transport</keyword>
<dbReference type="CDD" id="cd03215">
    <property type="entry name" value="ABC_Carb_Monos_II"/>
    <property type="match status" value="1"/>
</dbReference>
<feature type="domain" description="ABC transporter" evidence="6">
    <location>
        <begin position="265"/>
        <end position="507"/>
    </location>
</feature>
<reference evidence="7 8" key="1">
    <citation type="submission" date="2024-10" db="EMBL/GenBank/DDBJ databases">
        <title>The Natural Products Discovery Center: Release of the First 8490 Sequenced Strains for Exploring Actinobacteria Biosynthetic Diversity.</title>
        <authorList>
            <person name="Kalkreuter E."/>
            <person name="Kautsar S.A."/>
            <person name="Yang D."/>
            <person name="Bader C.D."/>
            <person name="Teijaro C.N."/>
            <person name="Fluegel L."/>
            <person name="Davis C.M."/>
            <person name="Simpson J.R."/>
            <person name="Lauterbach L."/>
            <person name="Steele A.D."/>
            <person name="Gui C."/>
            <person name="Meng S."/>
            <person name="Li G."/>
            <person name="Viehrig K."/>
            <person name="Ye F."/>
            <person name="Su P."/>
            <person name="Kiefer A.F."/>
            <person name="Nichols A."/>
            <person name="Cepeda A.J."/>
            <person name="Yan W."/>
            <person name="Fan B."/>
            <person name="Jiang Y."/>
            <person name="Adhikari A."/>
            <person name="Zheng C.-J."/>
            <person name="Schuster L."/>
            <person name="Cowan T.M."/>
            <person name="Smanski M.J."/>
            <person name="Chevrette M.G."/>
            <person name="De Carvalho L.P.S."/>
            <person name="Shen B."/>
        </authorList>
    </citation>
    <scope>NUCLEOTIDE SEQUENCE [LARGE SCALE GENOMIC DNA]</scope>
    <source>
        <strain evidence="7 8">NPDC051599</strain>
    </source>
</reference>
<evidence type="ECO:0000259" key="6">
    <source>
        <dbReference type="PROSITE" id="PS50893"/>
    </source>
</evidence>
<name>A0ABW7Y1V8_STRCE</name>
<feature type="compositionally biased region" description="Low complexity" evidence="5">
    <location>
        <begin position="513"/>
        <end position="526"/>
    </location>
</feature>
<dbReference type="PANTHER" id="PTHR43790">
    <property type="entry name" value="CARBOHYDRATE TRANSPORT ATP-BINDING PROTEIN MG119-RELATED"/>
    <property type="match status" value="1"/>
</dbReference>
<dbReference type="CDD" id="cd03216">
    <property type="entry name" value="ABC_Carb_Monos_I"/>
    <property type="match status" value="1"/>
</dbReference>
<dbReference type="Pfam" id="PF00005">
    <property type="entry name" value="ABC_tran"/>
    <property type="match status" value="2"/>
</dbReference>
<protein>
    <submittedName>
        <fullName evidence="7">Sugar ABC transporter ATP-binding protein</fullName>
    </submittedName>
</protein>
<dbReference type="SMART" id="SM00382">
    <property type="entry name" value="AAA"/>
    <property type="match status" value="2"/>
</dbReference>
<dbReference type="GO" id="GO:0005524">
    <property type="term" value="F:ATP binding"/>
    <property type="evidence" value="ECO:0007669"/>
    <property type="project" value="UniProtKB-KW"/>
</dbReference>
<evidence type="ECO:0000313" key="8">
    <source>
        <dbReference type="Proteomes" id="UP001612415"/>
    </source>
</evidence>
<dbReference type="SUPFAM" id="SSF52540">
    <property type="entry name" value="P-loop containing nucleoside triphosphate hydrolases"/>
    <property type="match status" value="2"/>
</dbReference>
<keyword evidence="3" id="KW-0547">Nucleotide-binding</keyword>
<dbReference type="EMBL" id="JBITDC010000005">
    <property type="protein sequence ID" value="MFI5676342.1"/>
    <property type="molecule type" value="Genomic_DNA"/>
</dbReference>
<evidence type="ECO:0000313" key="7">
    <source>
        <dbReference type="EMBL" id="MFI5676342.1"/>
    </source>
</evidence>
<comment type="caution">
    <text evidence="7">The sequence shown here is derived from an EMBL/GenBank/DDBJ whole genome shotgun (WGS) entry which is preliminary data.</text>
</comment>
<dbReference type="PROSITE" id="PS50893">
    <property type="entry name" value="ABC_TRANSPORTER_2"/>
    <property type="match status" value="2"/>
</dbReference>
<evidence type="ECO:0000256" key="2">
    <source>
        <dbReference type="ARBA" id="ARBA00022737"/>
    </source>
</evidence>
<evidence type="ECO:0000256" key="4">
    <source>
        <dbReference type="ARBA" id="ARBA00022840"/>
    </source>
</evidence>
<dbReference type="Gene3D" id="3.40.50.300">
    <property type="entry name" value="P-loop containing nucleotide triphosphate hydrolases"/>
    <property type="match status" value="2"/>
</dbReference>
<proteinExistence type="predicted"/>
<dbReference type="InterPro" id="IPR003593">
    <property type="entry name" value="AAA+_ATPase"/>
</dbReference>
<feature type="region of interest" description="Disordered" evidence="5">
    <location>
        <begin position="502"/>
        <end position="535"/>
    </location>
</feature>
<keyword evidence="8" id="KW-1185">Reference proteome</keyword>
<evidence type="ECO:0000256" key="5">
    <source>
        <dbReference type="SAM" id="MobiDB-lite"/>
    </source>
</evidence>
<dbReference type="InterPro" id="IPR003439">
    <property type="entry name" value="ABC_transporter-like_ATP-bd"/>
</dbReference>
<dbReference type="PANTHER" id="PTHR43790:SF9">
    <property type="entry name" value="GALACTOFURANOSE TRANSPORTER ATP-BINDING PROTEIN YTFR"/>
    <property type="match status" value="1"/>
</dbReference>